<evidence type="ECO:0000256" key="3">
    <source>
        <dbReference type="SAM" id="Phobius"/>
    </source>
</evidence>
<accession>A0AAU7CC43</accession>
<feature type="coiled-coil region" evidence="1">
    <location>
        <begin position="154"/>
        <end position="219"/>
    </location>
</feature>
<feature type="compositionally biased region" description="Polar residues" evidence="2">
    <location>
        <begin position="37"/>
        <end position="47"/>
    </location>
</feature>
<feature type="region of interest" description="Disordered" evidence="2">
    <location>
        <begin position="29"/>
        <end position="72"/>
    </location>
</feature>
<keyword evidence="1" id="KW-0175">Coiled coil</keyword>
<organism evidence="5">
    <name type="scientific">Singulisphaera sp. Ch08</name>
    <dbReference type="NCBI Taxonomy" id="3120278"/>
    <lineage>
        <taxon>Bacteria</taxon>
        <taxon>Pseudomonadati</taxon>
        <taxon>Planctomycetota</taxon>
        <taxon>Planctomycetia</taxon>
        <taxon>Isosphaerales</taxon>
        <taxon>Isosphaeraceae</taxon>
        <taxon>Singulisphaera</taxon>
    </lineage>
</organism>
<gene>
    <name evidence="5" type="ORF">V5E97_30840</name>
</gene>
<proteinExistence type="predicted"/>
<keyword evidence="3" id="KW-1133">Transmembrane helix</keyword>
<keyword evidence="3" id="KW-0472">Membrane</keyword>
<evidence type="ECO:0000256" key="2">
    <source>
        <dbReference type="SAM" id="MobiDB-lite"/>
    </source>
</evidence>
<dbReference type="RefSeq" id="WP_406695429.1">
    <property type="nucleotide sequence ID" value="NZ_CP155447.1"/>
</dbReference>
<feature type="compositionally biased region" description="Low complexity" evidence="2">
    <location>
        <begin position="48"/>
        <end position="68"/>
    </location>
</feature>
<dbReference type="AlphaFoldDB" id="A0AAU7CC43"/>
<evidence type="ECO:0000259" key="4">
    <source>
        <dbReference type="Pfam" id="PF14257"/>
    </source>
</evidence>
<dbReference type="EMBL" id="CP155447">
    <property type="protein sequence ID" value="XBH02688.1"/>
    <property type="molecule type" value="Genomic_DNA"/>
</dbReference>
<dbReference type="InterPro" id="IPR025645">
    <property type="entry name" value="DUF4349"/>
</dbReference>
<dbReference type="Pfam" id="PF14257">
    <property type="entry name" value="DUF4349"/>
    <property type="match status" value="1"/>
</dbReference>
<name>A0AAU7CC43_9BACT</name>
<evidence type="ECO:0000313" key="5">
    <source>
        <dbReference type="EMBL" id="XBH02688.1"/>
    </source>
</evidence>
<evidence type="ECO:0000256" key="1">
    <source>
        <dbReference type="SAM" id="Coils"/>
    </source>
</evidence>
<protein>
    <submittedName>
        <fullName evidence="5">DUF4349 domain-containing protein</fullName>
    </submittedName>
</protein>
<reference evidence="5" key="1">
    <citation type="submission" date="2024-05" db="EMBL/GenBank/DDBJ databases">
        <title>Planctomycetes of the genus Singulisphaera possess chitinolytic capabilities.</title>
        <authorList>
            <person name="Ivanova A."/>
        </authorList>
    </citation>
    <scope>NUCLEOTIDE SEQUENCE</scope>
    <source>
        <strain evidence="5">Ch08T</strain>
    </source>
</reference>
<feature type="transmembrane region" description="Helical" evidence="3">
    <location>
        <begin position="265"/>
        <end position="289"/>
    </location>
</feature>
<keyword evidence="3" id="KW-0812">Transmembrane</keyword>
<sequence>MTLAIKSTLALPFKHLLWSVIALIGSSGCGEEGQAPMGSNSSQVSTDESASMPATAPAEAPSPTGTAGQPPAQPRRIIYNAQVTLVVESLTGVGEQITRLVEASGGYISETDTNMETHAPRTGKWKVRVPVAQFDSFMTSVGKLGELHHTHVDSQDVSQEYYDLEARIANKQQEEKRLLKHLAESTGKLEDILAVERELSRVRGEIEQMQGRIRFLTHQSDLSTITITVMEVKNYTPPVSPTLSTEIARTFRGSVGLVGEFARGLLLFLVAVAPWCVVIAVVGVPLWWLTRRLRIRR</sequence>
<dbReference type="PROSITE" id="PS51257">
    <property type="entry name" value="PROKAR_LIPOPROTEIN"/>
    <property type="match status" value="1"/>
</dbReference>
<feature type="domain" description="DUF4349" evidence="4">
    <location>
        <begin position="75"/>
        <end position="288"/>
    </location>
</feature>